<name>A0A834HQK3_RHYFE</name>
<keyword evidence="1" id="KW-0732">Signal</keyword>
<feature type="signal peptide" evidence="1">
    <location>
        <begin position="1"/>
        <end position="19"/>
    </location>
</feature>
<sequence length="124" mass="13782">MKSTLVMFFFAAASMAVAGVINHVIDAISLNYAETFPCGKPQPQVYTLREITGEEFTYDPPSVVLHRCDRAGCCLNDHESCQPDDIEDVYFLINVVDLDNIGTRRVKASNHTKCACYDTKSAIK</sequence>
<dbReference type="SUPFAM" id="SSF57501">
    <property type="entry name" value="Cystine-knot cytokines"/>
    <property type="match status" value="1"/>
</dbReference>
<organism evidence="3 4">
    <name type="scientific">Rhynchophorus ferrugineus</name>
    <name type="common">Red palm weevil</name>
    <name type="synonym">Curculio ferrugineus</name>
    <dbReference type="NCBI Taxonomy" id="354439"/>
    <lineage>
        <taxon>Eukaryota</taxon>
        <taxon>Metazoa</taxon>
        <taxon>Ecdysozoa</taxon>
        <taxon>Arthropoda</taxon>
        <taxon>Hexapoda</taxon>
        <taxon>Insecta</taxon>
        <taxon>Pterygota</taxon>
        <taxon>Neoptera</taxon>
        <taxon>Endopterygota</taxon>
        <taxon>Coleoptera</taxon>
        <taxon>Polyphaga</taxon>
        <taxon>Cucujiformia</taxon>
        <taxon>Curculionidae</taxon>
        <taxon>Dryophthorinae</taxon>
        <taxon>Rhynchophorus</taxon>
    </lineage>
</organism>
<dbReference type="Pfam" id="PF00341">
    <property type="entry name" value="PDGF"/>
    <property type="match status" value="1"/>
</dbReference>
<keyword evidence="4" id="KW-1185">Reference proteome</keyword>
<dbReference type="InterPro" id="IPR000072">
    <property type="entry name" value="PDGF/VEGF_dom"/>
</dbReference>
<evidence type="ECO:0000259" key="2">
    <source>
        <dbReference type="PROSITE" id="PS50278"/>
    </source>
</evidence>
<dbReference type="GO" id="GO:0008083">
    <property type="term" value="F:growth factor activity"/>
    <property type="evidence" value="ECO:0007669"/>
    <property type="project" value="InterPro"/>
</dbReference>
<dbReference type="PANTHER" id="PTHR21719">
    <property type="entry name" value="FI06402P-RELATED"/>
    <property type="match status" value="1"/>
</dbReference>
<gene>
    <name evidence="3" type="ORF">GWI33_019865</name>
</gene>
<accession>A0A834HQK3</accession>
<dbReference type="Proteomes" id="UP000625711">
    <property type="component" value="Unassembled WGS sequence"/>
</dbReference>
<feature type="chain" id="PRO_5032783136" description="Platelet-derived growth factor (PDGF) family profile domain-containing protein" evidence="1">
    <location>
        <begin position="20"/>
        <end position="124"/>
    </location>
</feature>
<dbReference type="InterPro" id="IPR029034">
    <property type="entry name" value="Cystine-knot_cytokine"/>
</dbReference>
<evidence type="ECO:0000256" key="1">
    <source>
        <dbReference type="SAM" id="SignalP"/>
    </source>
</evidence>
<dbReference type="GO" id="GO:0035099">
    <property type="term" value="P:hemocyte migration"/>
    <property type="evidence" value="ECO:0007669"/>
    <property type="project" value="TreeGrafter"/>
</dbReference>
<evidence type="ECO:0000313" key="3">
    <source>
        <dbReference type="EMBL" id="KAF7266837.1"/>
    </source>
</evidence>
<protein>
    <recommendedName>
        <fullName evidence="2">Platelet-derived growth factor (PDGF) family profile domain-containing protein</fullName>
    </recommendedName>
</protein>
<proteinExistence type="predicted"/>
<feature type="domain" description="Platelet-derived growth factor (PDGF) family profile" evidence="2">
    <location>
        <begin position="52"/>
        <end position="121"/>
    </location>
</feature>
<reference evidence="3" key="1">
    <citation type="submission" date="2020-08" db="EMBL/GenBank/DDBJ databases">
        <title>Genome sequencing and assembly of the red palm weevil Rhynchophorus ferrugineus.</title>
        <authorList>
            <person name="Dias G.B."/>
            <person name="Bergman C.M."/>
            <person name="Manee M."/>
        </authorList>
    </citation>
    <scope>NUCLEOTIDE SEQUENCE</scope>
    <source>
        <strain evidence="3">AA-2017</strain>
        <tissue evidence="3">Whole larva</tissue>
    </source>
</reference>
<dbReference type="AlphaFoldDB" id="A0A834HQK3"/>
<dbReference type="EMBL" id="JAACXV010014493">
    <property type="protein sequence ID" value="KAF7266837.1"/>
    <property type="molecule type" value="Genomic_DNA"/>
</dbReference>
<dbReference type="PANTHER" id="PTHR21719:SF1">
    <property type="entry name" value="FI06402P-RELATED"/>
    <property type="match status" value="1"/>
</dbReference>
<dbReference type="PROSITE" id="PS50278">
    <property type="entry name" value="PDGF_2"/>
    <property type="match status" value="1"/>
</dbReference>
<evidence type="ECO:0000313" key="4">
    <source>
        <dbReference type="Proteomes" id="UP000625711"/>
    </source>
</evidence>
<dbReference type="GO" id="GO:0016020">
    <property type="term" value="C:membrane"/>
    <property type="evidence" value="ECO:0007669"/>
    <property type="project" value="InterPro"/>
</dbReference>
<comment type="caution">
    <text evidence="3">The sequence shown here is derived from an EMBL/GenBank/DDBJ whole genome shotgun (WGS) entry which is preliminary data.</text>
</comment>
<dbReference type="OrthoDB" id="6677701at2759"/>
<dbReference type="Gene3D" id="2.10.90.10">
    <property type="entry name" value="Cystine-knot cytokines"/>
    <property type="match status" value="1"/>
</dbReference>